<dbReference type="AlphaFoldDB" id="A0A1G5RZE0"/>
<evidence type="ECO:0000256" key="12">
    <source>
        <dbReference type="PIRSR" id="PIRSR611284-1"/>
    </source>
</evidence>
<dbReference type="InterPro" id="IPR057326">
    <property type="entry name" value="KR_dom"/>
</dbReference>
<evidence type="ECO:0000313" key="17">
    <source>
        <dbReference type="Proteomes" id="UP000199428"/>
    </source>
</evidence>
<sequence>MSVALVTGGSRGIGRVISEKLARQGFNIAICYSGNESAAQETISECKKFGVQAMFIKADVSNEADVKNMFDEVKDLMGPVEVLVNNAGITKDGLLLRMSEEDYDAVVDTNLKGTFLCTKAAIKDMMKARRGKIVNITSIVGVNGNAGQSNYAASKAGIIGFTKSVAREYGSKGITVNAVAPGFIQTAMTDKLPENVKEDYLKQIPVGRFGSPEDVANVVEFLASERSDYVTGQVIEVTGGM</sequence>
<dbReference type="GO" id="GO:0051287">
    <property type="term" value="F:NAD binding"/>
    <property type="evidence" value="ECO:0007669"/>
    <property type="project" value="UniProtKB-UniRule"/>
</dbReference>
<dbReference type="InterPro" id="IPR002347">
    <property type="entry name" value="SDR_fam"/>
</dbReference>
<proteinExistence type="inferred from homology"/>
<keyword evidence="7 14" id="KW-0560">Oxidoreductase</keyword>
<gene>
    <name evidence="16" type="ORF">SAMN02910350_01626</name>
</gene>
<keyword evidence="8 14" id="KW-0443">Lipid metabolism</keyword>
<dbReference type="Pfam" id="PF13561">
    <property type="entry name" value="adh_short_C2"/>
    <property type="match status" value="1"/>
</dbReference>
<keyword evidence="9 14" id="KW-0275">Fatty acid biosynthesis</keyword>
<comment type="subunit">
    <text evidence="14">Homotetramer.</text>
</comment>
<dbReference type="FunFam" id="3.40.50.720:FF:000037">
    <property type="entry name" value="3-oxoacyl-[acyl-carrier-protein] reductase FabG"/>
    <property type="match status" value="1"/>
</dbReference>
<dbReference type="PRINTS" id="PR00081">
    <property type="entry name" value="GDHRDH"/>
</dbReference>
<dbReference type="PANTHER" id="PTHR42879:SF2">
    <property type="entry name" value="3-OXOACYL-[ACYL-CARRIER-PROTEIN] REDUCTASE FABG"/>
    <property type="match status" value="1"/>
</dbReference>
<organism evidence="16 17">
    <name type="scientific">Pseudobutyrivibrio xylanivorans</name>
    <dbReference type="NCBI Taxonomy" id="185007"/>
    <lineage>
        <taxon>Bacteria</taxon>
        <taxon>Bacillati</taxon>
        <taxon>Bacillota</taxon>
        <taxon>Clostridia</taxon>
        <taxon>Lachnospirales</taxon>
        <taxon>Lachnospiraceae</taxon>
        <taxon>Pseudobutyrivibrio</taxon>
    </lineage>
</organism>
<name>A0A1G5RZE0_PSEXY</name>
<comment type="catalytic activity">
    <reaction evidence="11 14">
        <text>a (3R)-hydroxyacyl-[ACP] + NADP(+) = a 3-oxoacyl-[ACP] + NADPH + H(+)</text>
        <dbReference type="Rhea" id="RHEA:17397"/>
        <dbReference type="Rhea" id="RHEA-COMP:9916"/>
        <dbReference type="Rhea" id="RHEA-COMP:9945"/>
        <dbReference type="ChEBI" id="CHEBI:15378"/>
        <dbReference type="ChEBI" id="CHEBI:57783"/>
        <dbReference type="ChEBI" id="CHEBI:58349"/>
        <dbReference type="ChEBI" id="CHEBI:78776"/>
        <dbReference type="ChEBI" id="CHEBI:78827"/>
        <dbReference type="EC" id="1.1.1.100"/>
    </reaction>
</comment>
<evidence type="ECO:0000259" key="15">
    <source>
        <dbReference type="SMART" id="SM00822"/>
    </source>
</evidence>
<protein>
    <recommendedName>
        <fullName evidence="14">3-oxoacyl-[acyl-carrier-protein] reductase</fullName>
        <ecNumber evidence="14">1.1.1.100</ecNumber>
    </recommendedName>
</protein>
<dbReference type="PROSITE" id="PS00061">
    <property type="entry name" value="ADH_SHORT"/>
    <property type="match status" value="1"/>
</dbReference>
<dbReference type="UniPathway" id="UPA00094"/>
<dbReference type="Proteomes" id="UP000199428">
    <property type="component" value="Unassembled WGS sequence"/>
</dbReference>
<dbReference type="InterPro" id="IPR011284">
    <property type="entry name" value="3oxo_ACP_reduc"/>
</dbReference>
<keyword evidence="10" id="KW-0753">Steroid metabolism</keyword>
<dbReference type="NCBIfam" id="NF005559">
    <property type="entry name" value="PRK07231.1"/>
    <property type="match status" value="1"/>
</dbReference>
<feature type="binding site" evidence="13">
    <location>
        <position position="86"/>
    </location>
    <ligand>
        <name>NADP(+)</name>
        <dbReference type="ChEBI" id="CHEBI:58349"/>
    </ligand>
</feature>
<comment type="pathway">
    <text evidence="2 14">Lipid metabolism; fatty acid biosynthesis.</text>
</comment>
<dbReference type="GO" id="GO:0006633">
    <property type="term" value="P:fatty acid biosynthetic process"/>
    <property type="evidence" value="ECO:0007669"/>
    <property type="project" value="UniProtKB-UniPathway"/>
</dbReference>
<evidence type="ECO:0000256" key="5">
    <source>
        <dbReference type="ARBA" id="ARBA00022832"/>
    </source>
</evidence>
<dbReference type="PRINTS" id="PR00080">
    <property type="entry name" value="SDRFAMILY"/>
</dbReference>
<evidence type="ECO:0000256" key="3">
    <source>
        <dbReference type="ARBA" id="ARBA00006484"/>
    </source>
</evidence>
<evidence type="ECO:0000313" key="16">
    <source>
        <dbReference type="EMBL" id="SCZ79130.1"/>
    </source>
</evidence>
<dbReference type="SUPFAM" id="SSF51735">
    <property type="entry name" value="NAD(P)-binding Rossmann-fold domains"/>
    <property type="match status" value="1"/>
</dbReference>
<evidence type="ECO:0000256" key="9">
    <source>
        <dbReference type="ARBA" id="ARBA00023160"/>
    </source>
</evidence>
<dbReference type="NCBIfam" id="NF009466">
    <property type="entry name" value="PRK12826.1-2"/>
    <property type="match status" value="1"/>
</dbReference>
<dbReference type="CDD" id="cd05333">
    <property type="entry name" value="BKR_SDR_c"/>
    <property type="match status" value="1"/>
</dbReference>
<dbReference type="InterPro" id="IPR050259">
    <property type="entry name" value="SDR"/>
</dbReference>
<dbReference type="GO" id="GO:0004316">
    <property type="term" value="F:3-oxoacyl-[acyl-carrier-protein] reductase (NADPH) activity"/>
    <property type="evidence" value="ECO:0007669"/>
    <property type="project" value="UniProtKB-UniRule"/>
</dbReference>
<evidence type="ECO:0000256" key="7">
    <source>
        <dbReference type="ARBA" id="ARBA00023002"/>
    </source>
</evidence>
<comment type="similarity">
    <text evidence="3 14">Belongs to the short-chain dehydrogenases/reductases (SDR) family.</text>
</comment>
<evidence type="ECO:0000256" key="11">
    <source>
        <dbReference type="ARBA" id="ARBA00048508"/>
    </source>
</evidence>
<dbReference type="PANTHER" id="PTHR42879">
    <property type="entry name" value="3-OXOACYL-(ACYL-CARRIER-PROTEIN) REDUCTASE"/>
    <property type="match status" value="1"/>
</dbReference>
<comment type="function">
    <text evidence="1 14">Catalyzes the NADPH-dependent reduction of beta-ketoacyl-ACP substrates to beta-hydroxyacyl-ACP products, the first reductive step in the elongation cycle of fatty acid biosynthesis.</text>
</comment>
<keyword evidence="4 14" id="KW-0444">Lipid biosynthesis</keyword>
<evidence type="ECO:0000256" key="2">
    <source>
        <dbReference type="ARBA" id="ARBA00005194"/>
    </source>
</evidence>
<dbReference type="NCBIfam" id="NF047420">
    <property type="entry name" value="EF_P_mod_YmfI"/>
    <property type="match status" value="1"/>
</dbReference>
<feature type="domain" description="Ketoreductase" evidence="15">
    <location>
        <begin position="2"/>
        <end position="182"/>
    </location>
</feature>
<feature type="binding site" evidence="13">
    <location>
        <begin position="151"/>
        <end position="155"/>
    </location>
    <ligand>
        <name>NADP(+)</name>
        <dbReference type="ChEBI" id="CHEBI:58349"/>
    </ligand>
</feature>
<accession>A0A1G5RZE0</accession>
<dbReference type="SMART" id="SM00822">
    <property type="entry name" value="PKS_KR"/>
    <property type="match status" value="1"/>
</dbReference>
<feature type="binding site" evidence="13">
    <location>
        <position position="184"/>
    </location>
    <ligand>
        <name>NADP(+)</name>
        <dbReference type="ChEBI" id="CHEBI:58349"/>
    </ligand>
</feature>
<dbReference type="RefSeq" id="WP_028248254.1">
    <property type="nucleotide sequence ID" value="NZ_FMWK01000007.1"/>
</dbReference>
<keyword evidence="5 14" id="KW-0276">Fatty acid metabolism</keyword>
<dbReference type="Gene3D" id="3.40.50.720">
    <property type="entry name" value="NAD(P)-binding Rossmann-like Domain"/>
    <property type="match status" value="1"/>
</dbReference>
<dbReference type="EC" id="1.1.1.100" evidence="14"/>
<evidence type="ECO:0000256" key="14">
    <source>
        <dbReference type="RuleBase" id="RU366074"/>
    </source>
</evidence>
<dbReference type="InterPro" id="IPR036291">
    <property type="entry name" value="NAD(P)-bd_dom_sf"/>
</dbReference>
<reference evidence="16 17" key="1">
    <citation type="submission" date="2016-10" db="EMBL/GenBank/DDBJ databases">
        <authorList>
            <person name="de Groot N.N."/>
        </authorList>
    </citation>
    <scope>NUCLEOTIDE SEQUENCE [LARGE SCALE GENOMIC DNA]</scope>
    <source>
        <strain evidence="16 17">DSM 10317</strain>
    </source>
</reference>
<feature type="binding site" evidence="13">
    <location>
        <begin position="8"/>
        <end position="11"/>
    </location>
    <ligand>
        <name>NADP(+)</name>
        <dbReference type="ChEBI" id="CHEBI:58349"/>
    </ligand>
</feature>
<dbReference type="EMBL" id="FMWK01000007">
    <property type="protein sequence ID" value="SCZ79130.1"/>
    <property type="molecule type" value="Genomic_DNA"/>
</dbReference>
<dbReference type="InterPro" id="IPR020904">
    <property type="entry name" value="Sc_DH/Rdtase_CS"/>
</dbReference>
<evidence type="ECO:0000256" key="13">
    <source>
        <dbReference type="PIRSR" id="PIRSR611284-2"/>
    </source>
</evidence>
<evidence type="ECO:0000256" key="6">
    <source>
        <dbReference type="ARBA" id="ARBA00022857"/>
    </source>
</evidence>
<evidence type="ECO:0000256" key="1">
    <source>
        <dbReference type="ARBA" id="ARBA00002607"/>
    </source>
</evidence>
<dbReference type="NCBIfam" id="TIGR01830">
    <property type="entry name" value="3oxo_ACP_reduc"/>
    <property type="match status" value="1"/>
</dbReference>
<evidence type="ECO:0000256" key="8">
    <source>
        <dbReference type="ARBA" id="ARBA00023098"/>
    </source>
</evidence>
<evidence type="ECO:0000256" key="4">
    <source>
        <dbReference type="ARBA" id="ARBA00022516"/>
    </source>
</evidence>
<evidence type="ECO:0000256" key="10">
    <source>
        <dbReference type="ARBA" id="ARBA00023221"/>
    </source>
</evidence>
<feature type="active site" description="Proton acceptor" evidence="12">
    <location>
        <position position="151"/>
    </location>
</feature>
<keyword evidence="6 13" id="KW-0521">NADP</keyword>
<dbReference type="GO" id="GO:0008202">
    <property type="term" value="P:steroid metabolic process"/>
    <property type="evidence" value="ECO:0007669"/>
    <property type="project" value="UniProtKB-KW"/>
</dbReference>